<sequence length="195" mass="21359">MIQPCCAARRRKYSQAKQSVCALPPARRAVSLVAPPQADDQNSEFVKENVSIGGDFSLVDISNQNLGALPSIISEKSDLIEHLILDGNQLTEDSLEDIPRLEKLKSLSLNANKIKNIGLVLQFLARQCPSLTFLSLIGNPGWPHPVINADFRLYETYALAATRMLRSLRFLDTSAVCGSSPGRAGRVMSQHCNIV</sequence>
<organism evidence="1 2">
    <name type="scientific">Ditylenchus destructor</name>
    <dbReference type="NCBI Taxonomy" id="166010"/>
    <lineage>
        <taxon>Eukaryota</taxon>
        <taxon>Metazoa</taxon>
        <taxon>Ecdysozoa</taxon>
        <taxon>Nematoda</taxon>
        <taxon>Chromadorea</taxon>
        <taxon>Rhabditida</taxon>
        <taxon>Tylenchina</taxon>
        <taxon>Tylenchomorpha</taxon>
        <taxon>Sphaerularioidea</taxon>
        <taxon>Anguinidae</taxon>
        <taxon>Anguininae</taxon>
        <taxon>Ditylenchus</taxon>
    </lineage>
</organism>
<reference evidence="1" key="1">
    <citation type="submission" date="2022-01" db="EMBL/GenBank/DDBJ databases">
        <title>Genome Sequence Resource for Two Populations of Ditylenchus destructor, the Migratory Endoparasitic Phytonematode.</title>
        <authorList>
            <person name="Zhang H."/>
            <person name="Lin R."/>
            <person name="Xie B."/>
        </authorList>
    </citation>
    <scope>NUCLEOTIDE SEQUENCE</scope>
    <source>
        <strain evidence="1">BazhouSP</strain>
    </source>
</reference>
<dbReference type="EMBL" id="JAKKPZ010000009">
    <property type="protein sequence ID" value="KAI1717240.1"/>
    <property type="molecule type" value="Genomic_DNA"/>
</dbReference>
<dbReference type="PANTHER" id="PTHR46282:SF2">
    <property type="entry name" value="LEUCINE-RICH MELANOCYTE DIFFERENTIATION-ASSOCIATED PROTEIN"/>
    <property type="match status" value="1"/>
</dbReference>
<evidence type="ECO:0000313" key="1">
    <source>
        <dbReference type="EMBL" id="KAI1717240.1"/>
    </source>
</evidence>
<dbReference type="SUPFAM" id="SSF52058">
    <property type="entry name" value="L domain-like"/>
    <property type="match status" value="1"/>
</dbReference>
<dbReference type="Gene3D" id="3.80.10.10">
    <property type="entry name" value="Ribonuclease Inhibitor"/>
    <property type="match status" value="1"/>
</dbReference>
<evidence type="ECO:0000313" key="2">
    <source>
        <dbReference type="Proteomes" id="UP001201812"/>
    </source>
</evidence>
<name>A0AAD4R8G1_9BILA</name>
<proteinExistence type="predicted"/>
<comment type="caution">
    <text evidence="1">The sequence shown here is derived from an EMBL/GenBank/DDBJ whole genome shotgun (WGS) entry which is preliminary data.</text>
</comment>
<dbReference type="AlphaFoldDB" id="A0AAD4R8G1"/>
<protein>
    <submittedName>
        <fullName evidence="1">Leucine-rich melanocyte differentiation-associated protein</fullName>
    </submittedName>
</protein>
<dbReference type="PANTHER" id="PTHR46282">
    <property type="entry name" value="LEUCINE-RICH MELANOCYTE DIFFERENTIATION-ASSOCIATED PROTEIN"/>
    <property type="match status" value="1"/>
</dbReference>
<keyword evidence="2" id="KW-1185">Reference proteome</keyword>
<dbReference type="Proteomes" id="UP001201812">
    <property type="component" value="Unassembled WGS sequence"/>
</dbReference>
<accession>A0AAD4R8G1</accession>
<dbReference type="InterPro" id="IPR043313">
    <property type="entry name" value="LRMDA"/>
</dbReference>
<gene>
    <name evidence="1" type="ORF">DdX_06977</name>
</gene>
<dbReference type="InterPro" id="IPR032675">
    <property type="entry name" value="LRR_dom_sf"/>
</dbReference>